<evidence type="ECO:0000256" key="1">
    <source>
        <dbReference type="SAM" id="MobiDB-lite"/>
    </source>
</evidence>
<dbReference type="OrthoDB" id="3907047at2"/>
<organism evidence="2 3">
    <name type="scientific">Streptomyces kaniharaensis</name>
    <dbReference type="NCBI Taxonomy" id="212423"/>
    <lineage>
        <taxon>Bacteria</taxon>
        <taxon>Bacillati</taxon>
        <taxon>Actinomycetota</taxon>
        <taxon>Actinomycetes</taxon>
        <taxon>Kitasatosporales</taxon>
        <taxon>Streptomycetaceae</taxon>
        <taxon>Streptomyces</taxon>
    </lineage>
</organism>
<proteinExistence type="predicted"/>
<reference evidence="2 3" key="1">
    <citation type="submission" date="2019-09" db="EMBL/GenBank/DDBJ databases">
        <title>Genome Sequences of Streptomyces kaniharaensis ATCC 21070.</title>
        <authorList>
            <person name="Zhu W."/>
            <person name="De Crecy-Lagard V."/>
            <person name="Richards N.G."/>
        </authorList>
    </citation>
    <scope>NUCLEOTIDE SEQUENCE [LARGE SCALE GENOMIC DNA]</scope>
    <source>
        <strain evidence="2 3">SF-557</strain>
    </source>
</reference>
<sequence length="705" mass="77834">MLSAARTGCCRTRYMTSAPVSAAKIQPALLETPSPRPAMWDVRPVEQDGGNDSPRKGSKGMTANGLRLPVEFLIAVAAGAEAGSAAARMAAEQARGLTDDRDHGRLLEALLAKPFREAAPAWLLEAAVTNGLRQAESEHLTDGTELVALALAHPECTERLRTSSLQRCTDSRLGSLGTAGRPPALLEAVVTELRRRMPQVPHITPDLIKEPTPAQVVLRTGRLHDDVFEAAVTLLPSAPSRKRLEDEDGVAWSKRIRAAHGAWERMWRVVLERHPERHAQLVETTADTAANHVVRDQLLGGIPWTVEPVLLTEIALSDLSLFSTAMLVTRLCRFLMNGESVEEARQHFATQLDALDDAGRREVELYLEEDKFEAKWGVDSAVSWVRYAAAGRWRLVLNPAEAKPSYGEPHHWLTPTDELAMLGRKFAETAVEALQTWQPDSSSGISRADELRWVHDMLIHLPEVTPPVKKTVQLMIRDAHRGQAAHRSYDFTAQEDRRQFGELLTTITRIVADPLPQHPVTRRAALGDPTQVTAQSLSMVASEVLDEYLDRHAGDDALVDKALLSFAWHRHYRPGPSFSEVLDRHSNPQEALRAITRNLRSRLGGNPANREAWAQQILALPGCPSDTILELPAWTALKTRGNRYDSAHPAVVDLVVSKLGDDERAWQRLANSPISYSGPNAWLRLGDILKAAADGTDWPKPPASR</sequence>
<accession>A0A6N7KVC8</accession>
<evidence type="ECO:0000313" key="3">
    <source>
        <dbReference type="Proteomes" id="UP000450000"/>
    </source>
</evidence>
<dbReference type="AlphaFoldDB" id="A0A6N7KVC8"/>
<dbReference type="RefSeq" id="WP_153463874.1">
    <property type="nucleotide sequence ID" value="NZ_WBOF01000001.1"/>
</dbReference>
<protein>
    <submittedName>
        <fullName evidence="2">Uncharacterized protein</fullName>
    </submittedName>
</protein>
<keyword evidence="3" id="KW-1185">Reference proteome</keyword>
<feature type="region of interest" description="Disordered" evidence="1">
    <location>
        <begin position="29"/>
        <end position="62"/>
    </location>
</feature>
<dbReference type="Proteomes" id="UP000450000">
    <property type="component" value="Unassembled WGS sequence"/>
</dbReference>
<comment type="caution">
    <text evidence="2">The sequence shown here is derived from an EMBL/GenBank/DDBJ whole genome shotgun (WGS) entry which is preliminary data.</text>
</comment>
<name>A0A6N7KVC8_9ACTN</name>
<dbReference type="EMBL" id="WBOF01000001">
    <property type="protein sequence ID" value="MQS14785.1"/>
    <property type="molecule type" value="Genomic_DNA"/>
</dbReference>
<evidence type="ECO:0000313" key="2">
    <source>
        <dbReference type="EMBL" id="MQS14785.1"/>
    </source>
</evidence>
<gene>
    <name evidence="2" type="ORF">F7Q99_21600</name>
</gene>